<feature type="transmembrane region" description="Helical" evidence="1">
    <location>
        <begin position="173"/>
        <end position="191"/>
    </location>
</feature>
<accession>A0A9X4G5N9</accession>
<name>A0A9X4G5N9_ACTEU</name>
<feature type="transmembrane region" description="Helical" evidence="1">
    <location>
        <begin position="105"/>
        <end position="124"/>
    </location>
</feature>
<feature type="transmembrane region" description="Helical" evidence="1">
    <location>
        <begin position="203"/>
        <end position="221"/>
    </location>
</feature>
<dbReference type="RefSeq" id="WP_275218467.1">
    <property type="nucleotide sequence ID" value="NZ_JAPHVQ010000013.1"/>
</dbReference>
<dbReference type="EMBL" id="JAPHVQ010000013">
    <property type="protein sequence ID" value="MDE8035663.1"/>
    <property type="molecule type" value="Genomic_DNA"/>
</dbReference>
<feature type="transmembrane region" description="Helical" evidence="1">
    <location>
        <begin position="20"/>
        <end position="48"/>
    </location>
</feature>
<feature type="transmembrane region" description="Helical" evidence="1">
    <location>
        <begin position="68"/>
        <end position="93"/>
    </location>
</feature>
<dbReference type="AlphaFoldDB" id="A0A9X4G5N9"/>
<comment type="caution">
    <text evidence="2">The sequence shown here is derived from an EMBL/GenBank/DDBJ whole genome shotgun (WGS) entry which is preliminary data.</text>
</comment>
<feature type="transmembrane region" description="Helical" evidence="1">
    <location>
        <begin position="144"/>
        <end position="161"/>
    </location>
</feature>
<feature type="transmembrane region" description="Helical" evidence="1">
    <location>
        <begin position="233"/>
        <end position="258"/>
    </location>
</feature>
<organism evidence="2 3">
    <name type="scientific">Actinobacillus equuli subsp. equuli</name>
    <dbReference type="NCBI Taxonomy" id="202947"/>
    <lineage>
        <taxon>Bacteria</taxon>
        <taxon>Pseudomonadati</taxon>
        <taxon>Pseudomonadota</taxon>
        <taxon>Gammaproteobacteria</taxon>
        <taxon>Pasteurellales</taxon>
        <taxon>Pasteurellaceae</taxon>
        <taxon>Actinobacillus</taxon>
    </lineage>
</organism>
<keyword evidence="1" id="KW-1133">Transmembrane helix</keyword>
<dbReference type="Proteomes" id="UP001142444">
    <property type="component" value="Unassembled WGS sequence"/>
</dbReference>
<keyword evidence="3" id="KW-1185">Reference proteome</keyword>
<reference evidence="2" key="1">
    <citation type="submission" date="2022-11" db="EMBL/GenBank/DDBJ databases">
        <authorList>
            <person name="Kamali M."/>
            <person name="Peak L."/>
            <person name="Go Y.Y."/>
            <person name="Balasuriya U.B.R."/>
            <person name="Carossino M."/>
        </authorList>
    </citation>
    <scope>NUCLEOTIDE SEQUENCE</scope>
    <source>
        <strain evidence="2">4524</strain>
    </source>
</reference>
<keyword evidence="1" id="KW-0472">Membrane</keyword>
<evidence type="ECO:0000313" key="3">
    <source>
        <dbReference type="Proteomes" id="UP001142444"/>
    </source>
</evidence>
<proteinExistence type="predicted"/>
<protein>
    <submittedName>
        <fullName evidence="2">Uncharacterized protein</fullName>
    </submittedName>
</protein>
<evidence type="ECO:0000256" key="1">
    <source>
        <dbReference type="SAM" id="Phobius"/>
    </source>
</evidence>
<reference evidence="2" key="2">
    <citation type="journal article" date="2023" name="Pathogens">
        <title>Pathological Features and Genomic Characterization of an Actinobacillus equuli subsp. equuli Bearing Unique Virulence-Associated Genes from an Adult Horse with Pleuropneumonia.</title>
        <authorList>
            <person name="Kamali M."/>
            <person name="Carossino M."/>
            <person name="Del Piero F."/>
            <person name="Peak L."/>
            <person name="Mitchell M.S."/>
            <person name="Willette J."/>
            <person name="Baker R."/>
            <person name="Li F."/>
            <person name="Kenez A."/>
            <person name="Balasuriya U.B.R."/>
            <person name="Go Y.Y."/>
        </authorList>
    </citation>
    <scope>NUCLEOTIDE SEQUENCE</scope>
    <source>
        <strain evidence="2">4524</strain>
    </source>
</reference>
<keyword evidence="1" id="KW-0812">Transmembrane</keyword>
<evidence type="ECO:0000313" key="2">
    <source>
        <dbReference type="EMBL" id="MDE8035663.1"/>
    </source>
</evidence>
<sequence length="312" mass="36273">MFVSSSEVKKPVRNNYQREYNIIAIISLIFPILSFLSLITGSIILFSYVSIIDKRELFIELLSEKNLYAISFASFLMLSIIIIYSIATISFSYIKYKNTDSKLKLYFSFDLILFNLLFLAYIIFSSSLNDNVNEWTSEDYVSNFIIFLGLFLPTIYFIVRIEELNYEFSIENFLSLLTSIILPIMILLWGYKANTLGIHEQYFLFWFLPVILSSITSYILLDSNITPKSRILTIIFIFSAWMTIISFLSPLIMGLIGIGNNKTNYCLREYETKNISKKGNLLISIGEKYVFLEEGKPYKESFILEKEKSKCK</sequence>
<gene>
    <name evidence="2" type="ORF">OQ257_10885</name>
</gene>